<dbReference type="PANTHER" id="PTHR36070:SF1">
    <property type="entry name" value="OS04G0165500 PROTEIN"/>
    <property type="match status" value="1"/>
</dbReference>
<sequence length="78" mass="8320">MSSRSSSFLPKTKGGVALLSIATIVSIAAAPVVYRFKFGPKIDVDKPLPRNTATRGAYVNTGSRDAGPDRPISREDIE</sequence>
<reference evidence="2" key="1">
    <citation type="journal article" date="2020" name="bioRxiv">
        <title>Comparative genomics of Chlamydomonas.</title>
        <authorList>
            <person name="Craig R.J."/>
            <person name="Hasan A.R."/>
            <person name="Ness R.W."/>
            <person name="Keightley P.D."/>
        </authorList>
    </citation>
    <scope>NUCLEOTIDE SEQUENCE</scope>
    <source>
        <strain evidence="2">CCAP 11/70</strain>
    </source>
</reference>
<dbReference type="OrthoDB" id="532250at2759"/>
<gene>
    <name evidence="2" type="ORF">HYH03_000676</name>
</gene>
<protein>
    <submittedName>
        <fullName evidence="2">Uncharacterized protein</fullName>
    </submittedName>
</protein>
<evidence type="ECO:0000256" key="1">
    <source>
        <dbReference type="SAM" id="MobiDB-lite"/>
    </source>
</evidence>
<dbReference type="AlphaFoldDB" id="A0A835YQU1"/>
<feature type="region of interest" description="Disordered" evidence="1">
    <location>
        <begin position="48"/>
        <end position="78"/>
    </location>
</feature>
<name>A0A835YQU1_9CHLO</name>
<organism evidence="2 3">
    <name type="scientific">Edaphochlamys debaryana</name>
    <dbReference type="NCBI Taxonomy" id="47281"/>
    <lineage>
        <taxon>Eukaryota</taxon>
        <taxon>Viridiplantae</taxon>
        <taxon>Chlorophyta</taxon>
        <taxon>core chlorophytes</taxon>
        <taxon>Chlorophyceae</taxon>
        <taxon>CS clade</taxon>
        <taxon>Chlamydomonadales</taxon>
        <taxon>Chlamydomonadales incertae sedis</taxon>
        <taxon>Edaphochlamys</taxon>
    </lineage>
</organism>
<dbReference type="Proteomes" id="UP000612055">
    <property type="component" value="Unassembled WGS sequence"/>
</dbReference>
<keyword evidence="3" id="KW-1185">Reference proteome</keyword>
<comment type="caution">
    <text evidence="2">The sequence shown here is derived from an EMBL/GenBank/DDBJ whole genome shotgun (WGS) entry which is preliminary data.</text>
</comment>
<proteinExistence type="predicted"/>
<evidence type="ECO:0000313" key="3">
    <source>
        <dbReference type="Proteomes" id="UP000612055"/>
    </source>
</evidence>
<accession>A0A835YQU1</accession>
<feature type="compositionally biased region" description="Basic and acidic residues" evidence="1">
    <location>
        <begin position="66"/>
        <end position="78"/>
    </location>
</feature>
<evidence type="ECO:0000313" key="2">
    <source>
        <dbReference type="EMBL" id="KAG2502189.1"/>
    </source>
</evidence>
<dbReference type="EMBL" id="JAEHOE010000001">
    <property type="protein sequence ID" value="KAG2502189.1"/>
    <property type="molecule type" value="Genomic_DNA"/>
</dbReference>
<dbReference type="PANTHER" id="PTHR36070">
    <property type="entry name" value="OSJNBA0019G23.7 PROTEIN"/>
    <property type="match status" value="1"/>
</dbReference>